<organism evidence="1 2">
    <name type="scientific">Nephila pilipes</name>
    <name type="common">Giant wood spider</name>
    <name type="synonym">Nephila maculata</name>
    <dbReference type="NCBI Taxonomy" id="299642"/>
    <lineage>
        <taxon>Eukaryota</taxon>
        <taxon>Metazoa</taxon>
        <taxon>Ecdysozoa</taxon>
        <taxon>Arthropoda</taxon>
        <taxon>Chelicerata</taxon>
        <taxon>Arachnida</taxon>
        <taxon>Araneae</taxon>
        <taxon>Araneomorphae</taxon>
        <taxon>Entelegynae</taxon>
        <taxon>Araneoidea</taxon>
        <taxon>Nephilidae</taxon>
        <taxon>Nephila</taxon>
    </lineage>
</organism>
<sequence>MRDNQNSDTSLPDNYSNIGMCSTSTMLNISEKIQEILDRNSGQFVFPHIIIGIADTTIDDCYDEEVKQNEIVPYFFPPKNQYHVEIESLETDHTKSFENCGKSVSIQLDLINLT</sequence>
<evidence type="ECO:0000313" key="2">
    <source>
        <dbReference type="Proteomes" id="UP000887013"/>
    </source>
</evidence>
<comment type="caution">
    <text evidence="1">The sequence shown here is derived from an EMBL/GenBank/DDBJ whole genome shotgun (WGS) entry which is preliminary data.</text>
</comment>
<keyword evidence="2" id="KW-1185">Reference proteome</keyword>
<protein>
    <submittedName>
        <fullName evidence="1">Uncharacterized protein</fullName>
    </submittedName>
</protein>
<accession>A0A8X6TW15</accession>
<dbReference type="Proteomes" id="UP000887013">
    <property type="component" value="Unassembled WGS sequence"/>
</dbReference>
<dbReference type="AlphaFoldDB" id="A0A8X6TW15"/>
<evidence type="ECO:0000313" key="1">
    <source>
        <dbReference type="EMBL" id="GFT56287.1"/>
    </source>
</evidence>
<reference evidence="1" key="1">
    <citation type="submission" date="2020-08" db="EMBL/GenBank/DDBJ databases">
        <title>Multicomponent nature underlies the extraordinary mechanical properties of spider dragline silk.</title>
        <authorList>
            <person name="Kono N."/>
            <person name="Nakamura H."/>
            <person name="Mori M."/>
            <person name="Yoshida Y."/>
            <person name="Ohtoshi R."/>
            <person name="Malay A.D."/>
            <person name="Moran D.A.P."/>
            <person name="Tomita M."/>
            <person name="Numata K."/>
            <person name="Arakawa K."/>
        </authorList>
    </citation>
    <scope>NUCLEOTIDE SEQUENCE</scope>
</reference>
<proteinExistence type="predicted"/>
<dbReference type="EMBL" id="BMAW01113272">
    <property type="protein sequence ID" value="GFT56287.1"/>
    <property type="molecule type" value="Genomic_DNA"/>
</dbReference>
<gene>
    <name evidence="1" type="ORF">NPIL_626781</name>
</gene>
<name>A0A8X6TW15_NEPPI</name>